<protein>
    <submittedName>
        <fullName evidence="1">Uncharacterized protein</fullName>
    </submittedName>
</protein>
<dbReference type="AlphaFoldDB" id="A0A4R1JLS3"/>
<keyword evidence="2" id="KW-1185">Reference proteome</keyword>
<evidence type="ECO:0000313" key="2">
    <source>
        <dbReference type="Proteomes" id="UP000295565"/>
    </source>
</evidence>
<reference evidence="1 2" key="1">
    <citation type="submission" date="2019-03" db="EMBL/GenBank/DDBJ databases">
        <title>Genomic Encyclopedia of Type Strains, Phase IV (KMG-IV): sequencing the most valuable type-strain genomes for metagenomic binning, comparative biology and taxonomic classification.</title>
        <authorList>
            <person name="Goeker M."/>
        </authorList>
    </citation>
    <scope>NUCLEOTIDE SEQUENCE [LARGE SCALE GENOMIC DNA]</scope>
    <source>
        <strain evidence="1 2">DSM 18577</strain>
    </source>
</reference>
<accession>A0A4R1JLS3</accession>
<gene>
    <name evidence="1" type="ORF">EV690_2114</name>
</gene>
<dbReference type="EMBL" id="SMGD01000013">
    <property type="protein sequence ID" value="TCK52014.1"/>
    <property type="molecule type" value="Genomic_DNA"/>
</dbReference>
<organism evidence="1 2">
    <name type="scientific">Celerinatantimonas diazotrophica</name>
    <dbReference type="NCBI Taxonomy" id="412034"/>
    <lineage>
        <taxon>Bacteria</taxon>
        <taxon>Pseudomonadati</taxon>
        <taxon>Pseudomonadota</taxon>
        <taxon>Gammaproteobacteria</taxon>
        <taxon>Celerinatantimonadaceae</taxon>
        <taxon>Celerinatantimonas</taxon>
    </lineage>
</organism>
<dbReference type="Proteomes" id="UP000295565">
    <property type="component" value="Unassembled WGS sequence"/>
</dbReference>
<evidence type="ECO:0000313" key="1">
    <source>
        <dbReference type="EMBL" id="TCK52014.1"/>
    </source>
</evidence>
<name>A0A4R1JLS3_9GAMM</name>
<sequence>MPLATYITKAIRIVFSLNISGEYGTMYLAPQSIQKQIKFFLASHGDDSQKYLLGADFEALFRRFSMNLNFCFY</sequence>
<proteinExistence type="predicted"/>
<comment type="caution">
    <text evidence="1">The sequence shown here is derived from an EMBL/GenBank/DDBJ whole genome shotgun (WGS) entry which is preliminary data.</text>
</comment>